<dbReference type="InterPro" id="IPR013216">
    <property type="entry name" value="Methyltransf_11"/>
</dbReference>
<dbReference type="SUPFAM" id="SSF53335">
    <property type="entry name" value="S-adenosyl-L-methionine-dependent methyltransferases"/>
    <property type="match status" value="1"/>
</dbReference>
<dbReference type="GO" id="GO:0008757">
    <property type="term" value="F:S-adenosylmethionine-dependent methyltransferase activity"/>
    <property type="evidence" value="ECO:0007669"/>
    <property type="project" value="InterPro"/>
</dbReference>
<dbReference type="InterPro" id="IPR029063">
    <property type="entry name" value="SAM-dependent_MTases_sf"/>
</dbReference>
<reference evidence="2" key="1">
    <citation type="submission" date="2019-02" db="EMBL/GenBank/DDBJ databases">
        <authorList>
            <person name="Gruber-Vodicka R. H."/>
            <person name="Seah K. B. B."/>
        </authorList>
    </citation>
    <scope>NUCLEOTIDE SEQUENCE</scope>
    <source>
        <strain evidence="2">BECK_BZ131</strain>
    </source>
</reference>
<proteinExistence type="predicted"/>
<feature type="domain" description="Methyltransferase type 11" evidence="1">
    <location>
        <begin position="63"/>
        <end position="156"/>
    </location>
</feature>
<organism evidence="2">
    <name type="scientific">Candidatus Kentrum sp. FW</name>
    <dbReference type="NCBI Taxonomy" id="2126338"/>
    <lineage>
        <taxon>Bacteria</taxon>
        <taxon>Pseudomonadati</taxon>
        <taxon>Pseudomonadota</taxon>
        <taxon>Gammaproteobacteria</taxon>
        <taxon>Candidatus Kentrum</taxon>
    </lineage>
</organism>
<dbReference type="PANTHER" id="PTHR43861">
    <property type="entry name" value="TRANS-ACONITATE 2-METHYLTRANSFERASE-RELATED"/>
    <property type="match status" value="1"/>
</dbReference>
<keyword evidence="2" id="KW-0808">Transferase</keyword>
<dbReference type="GO" id="GO:0032259">
    <property type="term" value="P:methylation"/>
    <property type="evidence" value="ECO:0007669"/>
    <property type="project" value="UniProtKB-KW"/>
</dbReference>
<dbReference type="AlphaFoldDB" id="A0A450TZH5"/>
<sequence>MKADAKILDRLYKAKTPQEIADIYTEWAKTYDADLTQDSDYVAPQWCLNLLSKYMPSRDARILDVGAGTGLFGQLLHRHGYRDLVAMDVSVGMLTEARKKGVYRKLHKGVLGKPLEFRDDAFDAAVAVGVFSPGQGPPDAFEELIRSIKPSGYCMFTLRPEFYEDGKLGFQPKQLALEAAGKWILEEKTGKFRGLPKGEPDLFYNVWVYRITKIC</sequence>
<gene>
    <name evidence="2" type="ORF">BECKFW1821C_GA0114237_10774</name>
</gene>
<name>A0A450TZH5_9GAMM</name>
<dbReference type="PANTHER" id="PTHR43861:SF1">
    <property type="entry name" value="TRANS-ACONITATE 2-METHYLTRANSFERASE"/>
    <property type="match status" value="1"/>
</dbReference>
<keyword evidence="2" id="KW-0489">Methyltransferase</keyword>
<evidence type="ECO:0000313" key="2">
    <source>
        <dbReference type="EMBL" id="VFJ75470.1"/>
    </source>
</evidence>
<evidence type="ECO:0000259" key="1">
    <source>
        <dbReference type="Pfam" id="PF08241"/>
    </source>
</evidence>
<dbReference type="CDD" id="cd02440">
    <property type="entry name" value="AdoMet_MTases"/>
    <property type="match status" value="1"/>
</dbReference>
<protein>
    <submittedName>
        <fullName evidence="2">Methyltransferase domain-containing protein</fullName>
    </submittedName>
</protein>
<dbReference type="Pfam" id="PF08241">
    <property type="entry name" value="Methyltransf_11"/>
    <property type="match status" value="1"/>
</dbReference>
<dbReference type="EMBL" id="CAADFE010000077">
    <property type="protein sequence ID" value="VFJ75470.1"/>
    <property type="molecule type" value="Genomic_DNA"/>
</dbReference>
<dbReference type="Gene3D" id="3.40.50.150">
    <property type="entry name" value="Vaccinia Virus protein VP39"/>
    <property type="match status" value="1"/>
</dbReference>
<accession>A0A450TZH5</accession>